<dbReference type="PANTHER" id="PTHR43238">
    <property type="entry name" value="GDP-L-FUCOSE SYNTHASE"/>
    <property type="match status" value="1"/>
</dbReference>
<feature type="binding site" evidence="5">
    <location>
        <position position="209"/>
    </location>
    <ligand>
        <name>substrate</name>
    </ligand>
</feature>
<keyword evidence="5" id="KW-0511">Multifunctional enzyme</keyword>
<feature type="domain" description="NAD-dependent epimerase/dehydratase" evidence="6">
    <location>
        <begin position="14"/>
        <end position="244"/>
    </location>
</feature>
<dbReference type="Proteomes" id="UP000319557">
    <property type="component" value="Chromosome"/>
</dbReference>
<dbReference type="KEGG" id="ruv:EC9_17630"/>
<name>A0A517LY74_9BACT</name>
<dbReference type="GO" id="GO:0070401">
    <property type="term" value="F:NADP+ binding"/>
    <property type="evidence" value="ECO:0007669"/>
    <property type="project" value="UniProtKB-UniRule"/>
</dbReference>
<feature type="binding site" evidence="5">
    <location>
        <begin position="170"/>
        <end position="173"/>
    </location>
    <ligand>
        <name>NADP(+)</name>
        <dbReference type="ChEBI" id="CHEBI:58349"/>
    </ligand>
</feature>
<dbReference type="CDD" id="cd05239">
    <property type="entry name" value="GDP_FS_SDR_e"/>
    <property type="match status" value="1"/>
</dbReference>
<dbReference type="EMBL" id="CP036261">
    <property type="protein sequence ID" value="QDS87584.1"/>
    <property type="molecule type" value="Genomic_DNA"/>
</dbReference>
<accession>A0A517LY74</accession>
<evidence type="ECO:0000259" key="6">
    <source>
        <dbReference type="Pfam" id="PF01370"/>
    </source>
</evidence>
<feature type="binding site" evidence="5">
    <location>
        <position position="147"/>
    </location>
    <ligand>
        <name>NADP(+)</name>
        <dbReference type="ChEBI" id="CHEBI:58349"/>
    </ligand>
</feature>
<dbReference type="Gene3D" id="3.90.25.10">
    <property type="entry name" value="UDP-galactose 4-epimerase, domain 1"/>
    <property type="match status" value="1"/>
</dbReference>
<dbReference type="Gene3D" id="3.40.50.720">
    <property type="entry name" value="NAD(P)-binding Rossmann-like Domain"/>
    <property type="match status" value="1"/>
</dbReference>
<evidence type="ECO:0000256" key="3">
    <source>
        <dbReference type="ARBA" id="ARBA00023002"/>
    </source>
</evidence>
<comment type="catalytic activity">
    <reaction evidence="5">
        <text>GDP-beta-L-fucose + NADP(+) = GDP-4-dehydro-alpha-D-rhamnose + NADPH + H(+)</text>
        <dbReference type="Rhea" id="RHEA:18885"/>
        <dbReference type="ChEBI" id="CHEBI:15378"/>
        <dbReference type="ChEBI" id="CHEBI:57273"/>
        <dbReference type="ChEBI" id="CHEBI:57783"/>
        <dbReference type="ChEBI" id="CHEBI:57964"/>
        <dbReference type="ChEBI" id="CHEBI:58349"/>
        <dbReference type="EC" id="1.1.1.271"/>
    </reaction>
</comment>
<evidence type="ECO:0000313" key="7">
    <source>
        <dbReference type="EMBL" id="QDS87584.1"/>
    </source>
</evidence>
<organism evidence="7 8">
    <name type="scientific">Rosistilla ulvae</name>
    <dbReference type="NCBI Taxonomy" id="1930277"/>
    <lineage>
        <taxon>Bacteria</taxon>
        <taxon>Pseudomonadati</taxon>
        <taxon>Planctomycetota</taxon>
        <taxon>Planctomycetia</taxon>
        <taxon>Pirellulales</taxon>
        <taxon>Pirellulaceae</taxon>
        <taxon>Rosistilla</taxon>
    </lineage>
</organism>
<feature type="binding site" evidence="5">
    <location>
        <begin position="17"/>
        <end position="23"/>
    </location>
    <ligand>
        <name>NADP(+)</name>
        <dbReference type="ChEBI" id="CHEBI:58349"/>
    </ligand>
</feature>
<dbReference type="SUPFAM" id="SSF51735">
    <property type="entry name" value="NAD(P)-binding Rossmann-fold domains"/>
    <property type="match status" value="1"/>
</dbReference>
<dbReference type="EC" id="1.1.1.271" evidence="5"/>
<proteinExistence type="inferred from homology"/>
<feature type="binding site" evidence="5">
    <location>
        <begin position="112"/>
        <end position="115"/>
    </location>
    <ligand>
        <name>NADP(+)</name>
        <dbReference type="ChEBI" id="CHEBI:58349"/>
    </ligand>
</feature>
<dbReference type="InterPro" id="IPR028614">
    <property type="entry name" value="GDP_fucose/colitose_synth"/>
</dbReference>
<dbReference type="UniPathway" id="UPA00128">
    <property type="reaction ID" value="UER00191"/>
</dbReference>
<dbReference type="GO" id="GO:0042351">
    <property type="term" value="P:'de novo' GDP-L-fucose biosynthetic process"/>
    <property type="evidence" value="ECO:0007669"/>
    <property type="project" value="UniProtKB-UniRule"/>
</dbReference>
<evidence type="ECO:0000256" key="4">
    <source>
        <dbReference type="ARBA" id="ARBA00023235"/>
    </source>
</evidence>
<dbReference type="HAMAP" id="MF_00956">
    <property type="entry name" value="GDP_fucose_synth"/>
    <property type="match status" value="1"/>
</dbReference>
<dbReference type="Pfam" id="PF01370">
    <property type="entry name" value="Epimerase"/>
    <property type="match status" value="1"/>
</dbReference>
<dbReference type="AlphaFoldDB" id="A0A517LY74"/>
<evidence type="ECO:0000256" key="1">
    <source>
        <dbReference type="ARBA" id="ARBA00005959"/>
    </source>
</evidence>
<evidence type="ECO:0000256" key="5">
    <source>
        <dbReference type="HAMAP-Rule" id="MF_00956"/>
    </source>
</evidence>
<feature type="binding site" evidence="5">
    <location>
        <position position="186"/>
    </location>
    <ligand>
        <name>NADP(+)</name>
        <dbReference type="ChEBI" id="CHEBI:58349"/>
    </ligand>
</feature>
<reference evidence="7 8" key="1">
    <citation type="submission" date="2019-02" db="EMBL/GenBank/DDBJ databases">
        <title>Deep-cultivation of Planctomycetes and their phenomic and genomic characterization uncovers novel biology.</title>
        <authorList>
            <person name="Wiegand S."/>
            <person name="Jogler M."/>
            <person name="Boedeker C."/>
            <person name="Pinto D."/>
            <person name="Vollmers J."/>
            <person name="Rivas-Marin E."/>
            <person name="Kohn T."/>
            <person name="Peeters S.H."/>
            <person name="Heuer A."/>
            <person name="Rast P."/>
            <person name="Oberbeckmann S."/>
            <person name="Bunk B."/>
            <person name="Jeske O."/>
            <person name="Meyerdierks A."/>
            <person name="Storesund J.E."/>
            <person name="Kallscheuer N."/>
            <person name="Luecker S."/>
            <person name="Lage O.M."/>
            <person name="Pohl T."/>
            <person name="Merkel B.J."/>
            <person name="Hornburger P."/>
            <person name="Mueller R.-W."/>
            <person name="Bruemmer F."/>
            <person name="Labrenz M."/>
            <person name="Spormann A.M."/>
            <person name="Op den Camp H."/>
            <person name="Overmann J."/>
            <person name="Amann R."/>
            <person name="Jetten M.S.M."/>
            <person name="Mascher T."/>
            <person name="Medema M.H."/>
            <person name="Devos D.P."/>
            <person name="Kaster A.-K."/>
            <person name="Ovreas L."/>
            <person name="Rohde M."/>
            <person name="Galperin M.Y."/>
            <person name="Jogler C."/>
        </authorList>
    </citation>
    <scope>NUCLEOTIDE SEQUENCE [LARGE SCALE GENOMIC DNA]</scope>
    <source>
        <strain evidence="7 8">EC9</strain>
    </source>
</reference>
<gene>
    <name evidence="5 7" type="primary">fcl</name>
    <name evidence="7" type="ORF">EC9_17630</name>
</gene>
<keyword evidence="3 5" id="KW-0560">Oxidoreductase</keyword>
<evidence type="ECO:0000313" key="8">
    <source>
        <dbReference type="Proteomes" id="UP000319557"/>
    </source>
</evidence>
<feature type="site" description="Important for catalytic activity" evidence="5">
    <location>
        <position position="116"/>
    </location>
</feature>
<keyword evidence="4 5" id="KW-0413">Isomerase</keyword>
<comment type="pathway">
    <text evidence="5">Nucleotide-sugar biosynthesis; GDP-L-fucose biosynthesis via de novo pathway; GDP-L-fucose from GDP-alpha-D-mannose: step 2/2.</text>
</comment>
<feature type="binding site" evidence="5">
    <location>
        <position position="216"/>
    </location>
    <ligand>
        <name>substrate</name>
    </ligand>
</feature>
<dbReference type="OrthoDB" id="9811425at2"/>
<feature type="binding site" evidence="5">
    <location>
        <position position="276"/>
    </location>
    <ligand>
        <name>substrate</name>
    </ligand>
</feature>
<dbReference type="GO" id="GO:0050577">
    <property type="term" value="F:GDP-L-fucose synthase activity"/>
    <property type="evidence" value="ECO:0007669"/>
    <property type="project" value="UniProtKB-UniRule"/>
</dbReference>
<dbReference type="RefSeq" id="WP_145344042.1">
    <property type="nucleotide sequence ID" value="NZ_CP036261.1"/>
</dbReference>
<dbReference type="InterPro" id="IPR001509">
    <property type="entry name" value="Epimerase_deHydtase"/>
</dbReference>
<comment type="function">
    <text evidence="5">Catalyzes the two-step NADP-dependent conversion of GDP-4-dehydro-6-deoxy-D-mannose to GDP-fucose, involving an epimerase and a reductase reaction.</text>
</comment>
<keyword evidence="8" id="KW-1185">Reference proteome</keyword>
<feature type="site" description="Important for catalytic activity" evidence="5">
    <location>
        <position position="114"/>
    </location>
</feature>
<feature type="active site" description="Proton donor/acceptor" evidence="5">
    <location>
        <position position="143"/>
    </location>
</feature>
<dbReference type="GO" id="GO:0016853">
    <property type="term" value="F:isomerase activity"/>
    <property type="evidence" value="ECO:0007669"/>
    <property type="project" value="UniProtKB-KW"/>
</dbReference>
<dbReference type="InterPro" id="IPR036291">
    <property type="entry name" value="NAD(P)-bd_dom_sf"/>
</dbReference>
<feature type="binding site" evidence="5">
    <location>
        <position position="194"/>
    </location>
    <ligand>
        <name>substrate</name>
    </ligand>
</feature>
<keyword evidence="2 5" id="KW-0521">NADP</keyword>
<protein>
    <recommendedName>
        <fullName evidence="5">GDP-L-fucose synthase</fullName>
        <ecNumber evidence="5">1.1.1.271</ecNumber>
    </recommendedName>
    <alternativeName>
        <fullName evidence="5">GDP-4-keto-6-deoxy-D-mannose-3,5-epimerase-4-reductase</fullName>
    </alternativeName>
</protein>
<dbReference type="PANTHER" id="PTHR43238:SF1">
    <property type="entry name" value="GDP-L-FUCOSE SYNTHASE"/>
    <property type="match status" value="1"/>
</dbReference>
<comment type="similarity">
    <text evidence="1 5">Belongs to the NAD(P)-dependent epimerase/dehydratase family. Fucose synthase subfamily.</text>
</comment>
<sequence length="322" mass="35057">MNAAPSAPSIQRLFVAGHRGMVGDAICRRVAADPSIELLTAGREVVDLSDPQAVDQFYADNRPDAVVVAAAKVGGIFANSQYPVEFLSENLKIALNCVESAYRHGVQRLLFLGSTCIYPRDAPQPLVESALLSGPLETTNEAYAIAKIAGLKLCQYYRQQYGVMFHSAMPTNLYGPGDNYHPENSHVLPALLRRFHEAKEEGLPSVTIWGSGSPRREFLYVDDLASAAMHLLSASDPPDWVNVGTGEDLTILELAEKIAAVVGYQGQIETDPSKPDGTPRKVTDVTQLHALGWRHEVELAQGLQQAYASFLKENAQSTLRQA</sequence>
<evidence type="ECO:0000256" key="2">
    <source>
        <dbReference type="ARBA" id="ARBA00022857"/>
    </source>
</evidence>